<evidence type="ECO:0000256" key="6">
    <source>
        <dbReference type="SAM" id="SignalP"/>
    </source>
</evidence>
<keyword evidence="1" id="KW-0134">Cell wall</keyword>
<comment type="caution">
    <text evidence="8">The sequence shown here is derived from an EMBL/GenBank/DDBJ whole genome shotgun (WGS) entry which is preliminary data.</text>
</comment>
<evidence type="ECO:0000256" key="4">
    <source>
        <dbReference type="ARBA" id="ARBA00023088"/>
    </source>
</evidence>
<dbReference type="EMBL" id="MIKB01000016">
    <property type="protein sequence ID" value="OEG15103.1"/>
    <property type="molecule type" value="Genomic_DNA"/>
</dbReference>
<keyword evidence="5" id="KW-0472">Membrane</keyword>
<proteinExistence type="predicted"/>
<evidence type="ECO:0000256" key="3">
    <source>
        <dbReference type="ARBA" id="ARBA00022729"/>
    </source>
</evidence>
<accession>A0A1E5GQX2</accession>
<evidence type="ECO:0000256" key="5">
    <source>
        <dbReference type="SAM" id="Phobius"/>
    </source>
</evidence>
<sequence length="109" mass="11964">MKKIVFCLVVLSLTLPSTSLAQESLPTSIGSPSDDNSMMLTNNKMILGKEKGTRQKVTLAMSSPVNNQKQRRIALLNTGEQKTVYLSIAGIAIILLAILFLFIKSKKNR</sequence>
<evidence type="ECO:0000313" key="9">
    <source>
        <dbReference type="Proteomes" id="UP000094764"/>
    </source>
</evidence>
<keyword evidence="5" id="KW-1133">Transmembrane helix</keyword>
<keyword evidence="4" id="KW-0572">Peptidoglycan-anchor</keyword>
<dbReference type="PROSITE" id="PS50847">
    <property type="entry name" value="GRAM_POS_ANCHORING"/>
    <property type="match status" value="1"/>
</dbReference>
<feature type="signal peptide" evidence="6">
    <location>
        <begin position="1"/>
        <end position="21"/>
    </location>
</feature>
<keyword evidence="9" id="KW-1185">Reference proteome</keyword>
<feature type="transmembrane region" description="Helical" evidence="5">
    <location>
        <begin position="84"/>
        <end position="103"/>
    </location>
</feature>
<gene>
    <name evidence="8" type="ORF">BCR23_09690</name>
</gene>
<protein>
    <recommendedName>
        <fullName evidence="7">Gram-positive cocci surface proteins LPxTG domain-containing protein</fullName>
    </recommendedName>
</protein>
<evidence type="ECO:0000256" key="1">
    <source>
        <dbReference type="ARBA" id="ARBA00022512"/>
    </source>
</evidence>
<dbReference type="AlphaFoldDB" id="A0A1E5GQX2"/>
<dbReference type="InterPro" id="IPR019931">
    <property type="entry name" value="LPXTG_anchor"/>
</dbReference>
<dbReference type="NCBIfam" id="TIGR01167">
    <property type="entry name" value="LPXTG_anchor"/>
    <property type="match status" value="1"/>
</dbReference>
<evidence type="ECO:0000259" key="7">
    <source>
        <dbReference type="PROSITE" id="PS50847"/>
    </source>
</evidence>
<keyword evidence="2" id="KW-0964">Secreted</keyword>
<name>A0A1E5GQX2_9ENTE</name>
<dbReference type="RefSeq" id="WP_069635596.1">
    <property type="nucleotide sequence ID" value="NZ_JXKZ01000022.1"/>
</dbReference>
<feature type="chain" id="PRO_5009177673" description="Gram-positive cocci surface proteins LPxTG domain-containing protein" evidence="6">
    <location>
        <begin position="22"/>
        <end position="109"/>
    </location>
</feature>
<reference evidence="9" key="1">
    <citation type="submission" date="2016-09" db="EMBL/GenBank/DDBJ databases">
        <authorList>
            <person name="Gulvik C.A."/>
        </authorList>
    </citation>
    <scope>NUCLEOTIDE SEQUENCE [LARGE SCALE GENOMIC DNA]</scope>
    <source>
        <strain evidence="9">LMG 26306</strain>
    </source>
</reference>
<dbReference type="STRING" id="903983.BCR23_09690"/>
<evidence type="ECO:0000313" key="8">
    <source>
        <dbReference type="EMBL" id="OEG15103.1"/>
    </source>
</evidence>
<keyword evidence="5" id="KW-0812">Transmembrane</keyword>
<organism evidence="8 9">
    <name type="scientific">Enterococcus quebecensis</name>
    <dbReference type="NCBI Taxonomy" id="903983"/>
    <lineage>
        <taxon>Bacteria</taxon>
        <taxon>Bacillati</taxon>
        <taxon>Bacillota</taxon>
        <taxon>Bacilli</taxon>
        <taxon>Lactobacillales</taxon>
        <taxon>Enterococcaceae</taxon>
        <taxon>Enterococcus</taxon>
    </lineage>
</organism>
<keyword evidence="3 6" id="KW-0732">Signal</keyword>
<feature type="domain" description="Gram-positive cocci surface proteins LPxTG" evidence="7">
    <location>
        <begin position="75"/>
        <end position="109"/>
    </location>
</feature>
<dbReference type="Pfam" id="PF00746">
    <property type="entry name" value="Gram_pos_anchor"/>
    <property type="match status" value="1"/>
</dbReference>
<dbReference type="Proteomes" id="UP000094764">
    <property type="component" value="Unassembled WGS sequence"/>
</dbReference>
<evidence type="ECO:0000256" key="2">
    <source>
        <dbReference type="ARBA" id="ARBA00022525"/>
    </source>
</evidence>